<name>A0A0F4GTR8_9PEZI</name>
<sequence>MGNAPSSDAHGQSKETGKDTGKHSSSGGHAQPRKHPAKAPPPPVAALVSSPAASIVTSTEQASASPNHSRPRSATPIHSHLPPLDDMGQADSKQRPVSRANSKRAPPAAAPSQQDSPQAASSPVTKPVDVQPPAVIGNSQQDVSFPSAPPYSLPPVATYSRPPRLPLPIEEELHAPGSPIITPQDAGAELEHHDIDSAILPRRSSVLSSTTVDDDDIGDNEGFPPDVGHSLQLKIPTRMEWNGSGDKVFVTGTFCNWERKMKLHKNKDKTGFSATVMLPPGTHHIKFLVDGEMVTSNDLPTTVDWTNILVNYVEIVAPLPPDEEDPKQPPAPAAPMPIPGAAITRGQAESDGEGLARPLPLRTNDDGSDIIGDDDSVGPRGERASDATQKGIPVPPSSTTDSVSVKDGSEAATKTKAAAKPKQPRPKYTTEIPEFLLDLDNYGEPENERFQRAQRAAGDLPPPPSLPMFLNKSILNGNTPHKDDASVLIMPNHTVLNHLATSSIKSGVLATSGTTRYKRKFLTTIMYKPTSDDG</sequence>
<dbReference type="EMBL" id="LAFY01000313">
    <property type="protein sequence ID" value="KJY00624.1"/>
    <property type="molecule type" value="Genomic_DNA"/>
</dbReference>
<dbReference type="SUPFAM" id="SSF160219">
    <property type="entry name" value="AMPKBI-like"/>
    <property type="match status" value="1"/>
</dbReference>
<dbReference type="STRING" id="1047168.A0A0F4GTR8"/>
<dbReference type="InterPro" id="IPR050827">
    <property type="entry name" value="CRP1_MDG1_kinase"/>
</dbReference>
<feature type="compositionally biased region" description="Low complexity" evidence="4">
    <location>
        <begin position="105"/>
        <end position="123"/>
    </location>
</feature>
<dbReference type="Gene3D" id="6.20.250.60">
    <property type="match status" value="1"/>
</dbReference>
<evidence type="ECO:0000313" key="7">
    <source>
        <dbReference type="Proteomes" id="UP000033647"/>
    </source>
</evidence>
<feature type="compositionally biased region" description="Low complexity" evidence="4">
    <location>
        <begin position="397"/>
        <end position="416"/>
    </location>
</feature>
<feature type="compositionally biased region" description="Acidic residues" evidence="4">
    <location>
        <begin position="366"/>
        <end position="376"/>
    </location>
</feature>
<dbReference type="PANTHER" id="PTHR10343">
    <property type="entry name" value="5'-AMP-ACTIVATED PROTEIN KINASE , BETA SUBUNIT"/>
    <property type="match status" value="1"/>
</dbReference>
<dbReference type="GO" id="GO:0005634">
    <property type="term" value="C:nucleus"/>
    <property type="evidence" value="ECO:0007669"/>
    <property type="project" value="TreeGrafter"/>
</dbReference>
<dbReference type="AlphaFoldDB" id="A0A0F4GTR8"/>
<dbReference type="Proteomes" id="UP000033647">
    <property type="component" value="Unassembled WGS sequence"/>
</dbReference>
<feature type="compositionally biased region" description="Polar residues" evidence="4">
    <location>
        <begin position="57"/>
        <end position="68"/>
    </location>
</feature>
<evidence type="ECO:0000256" key="1">
    <source>
        <dbReference type="ARBA" id="ARBA00004496"/>
    </source>
</evidence>
<accession>A0A0F4GTR8</accession>
<dbReference type="InterPro" id="IPR013783">
    <property type="entry name" value="Ig-like_fold"/>
</dbReference>
<dbReference type="Pfam" id="PF04739">
    <property type="entry name" value="AMPKBI"/>
    <property type="match status" value="1"/>
</dbReference>
<dbReference type="OrthoDB" id="531008at2759"/>
<comment type="caution">
    <text evidence="6">The sequence shown here is derived from an EMBL/GenBank/DDBJ whole genome shotgun (WGS) entry which is preliminary data.</text>
</comment>
<evidence type="ECO:0000256" key="3">
    <source>
        <dbReference type="ARBA" id="ARBA00022490"/>
    </source>
</evidence>
<dbReference type="Gene3D" id="2.60.40.10">
    <property type="entry name" value="Immunoglobulins"/>
    <property type="match status" value="1"/>
</dbReference>
<dbReference type="SMART" id="SM01010">
    <property type="entry name" value="AMPKBI"/>
    <property type="match status" value="1"/>
</dbReference>
<feature type="region of interest" description="Disordered" evidence="4">
    <location>
        <begin position="1"/>
        <end position="149"/>
    </location>
</feature>
<feature type="compositionally biased region" description="Basic and acidic residues" evidence="4">
    <location>
        <begin position="11"/>
        <end position="22"/>
    </location>
</feature>
<evidence type="ECO:0000256" key="2">
    <source>
        <dbReference type="ARBA" id="ARBA00010926"/>
    </source>
</evidence>
<reference evidence="6 7" key="1">
    <citation type="submission" date="2015-03" db="EMBL/GenBank/DDBJ databases">
        <title>RNA-seq based gene annotation and comparative genomics of four Zymoseptoria species reveal species-specific pathogenicity related genes and transposable element activity.</title>
        <authorList>
            <person name="Grandaubert J."/>
            <person name="Bhattacharyya A."/>
            <person name="Stukenbrock E.H."/>
        </authorList>
    </citation>
    <scope>NUCLEOTIDE SEQUENCE [LARGE SCALE GENOMIC DNA]</scope>
    <source>
        <strain evidence="6 7">Zb18110</strain>
    </source>
</reference>
<feature type="compositionally biased region" description="Low complexity" evidence="4">
    <location>
        <begin position="45"/>
        <end position="56"/>
    </location>
</feature>
<dbReference type="CDD" id="cd02859">
    <property type="entry name" value="E_set_AMPKbeta_like_N"/>
    <property type="match status" value="1"/>
</dbReference>
<comment type="subcellular location">
    <subcellularLocation>
        <location evidence="1">Cytoplasm</location>
    </subcellularLocation>
</comment>
<dbReference type="Pfam" id="PF16561">
    <property type="entry name" value="AMPK1_CBM"/>
    <property type="match status" value="1"/>
</dbReference>
<evidence type="ECO:0000256" key="4">
    <source>
        <dbReference type="SAM" id="MobiDB-lite"/>
    </source>
</evidence>
<keyword evidence="3" id="KW-0963">Cytoplasm</keyword>
<dbReference type="PANTHER" id="PTHR10343:SF84">
    <property type="entry name" value="5'-AMP-ACTIVATED PROTEIN KINASE SUBUNIT BETA-1"/>
    <property type="match status" value="1"/>
</dbReference>
<dbReference type="InterPro" id="IPR037256">
    <property type="entry name" value="ASC_dom_sf"/>
</dbReference>
<dbReference type="SUPFAM" id="SSF81296">
    <property type="entry name" value="E set domains"/>
    <property type="match status" value="1"/>
</dbReference>
<feature type="domain" description="Association with the SNF1 complex (ASC)" evidence="5">
    <location>
        <begin position="421"/>
        <end position="530"/>
    </location>
</feature>
<protein>
    <submittedName>
        <fullName evidence="6">Carbohydrate-binding module family 48 protein</fullName>
    </submittedName>
</protein>
<comment type="similarity">
    <text evidence="2">Belongs to the 5'-AMP-activated protein kinase beta subunit family.</text>
</comment>
<feature type="compositionally biased region" description="Pro residues" evidence="4">
    <location>
        <begin position="328"/>
        <end position="338"/>
    </location>
</feature>
<dbReference type="InterPro" id="IPR006828">
    <property type="entry name" value="ASC_dom"/>
</dbReference>
<proteinExistence type="inferred from homology"/>
<organism evidence="6 7">
    <name type="scientific">Zymoseptoria brevis</name>
    <dbReference type="NCBI Taxonomy" id="1047168"/>
    <lineage>
        <taxon>Eukaryota</taxon>
        <taxon>Fungi</taxon>
        <taxon>Dikarya</taxon>
        <taxon>Ascomycota</taxon>
        <taxon>Pezizomycotina</taxon>
        <taxon>Dothideomycetes</taxon>
        <taxon>Dothideomycetidae</taxon>
        <taxon>Mycosphaerellales</taxon>
        <taxon>Mycosphaerellaceae</taxon>
        <taxon>Zymoseptoria</taxon>
    </lineage>
</organism>
<dbReference type="GO" id="GO:0005737">
    <property type="term" value="C:cytoplasm"/>
    <property type="evidence" value="ECO:0007669"/>
    <property type="project" value="UniProtKB-SubCell"/>
</dbReference>
<evidence type="ECO:0000313" key="6">
    <source>
        <dbReference type="EMBL" id="KJY00624.1"/>
    </source>
</evidence>
<feature type="region of interest" description="Disordered" evidence="4">
    <location>
        <begin position="320"/>
        <end position="430"/>
    </location>
</feature>
<dbReference type="GO" id="GO:0007165">
    <property type="term" value="P:signal transduction"/>
    <property type="evidence" value="ECO:0007669"/>
    <property type="project" value="UniProtKB-ARBA"/>
</dbReference>
<dbReference type="FunFam" id="2.60.40.10:FF:000562">
    <property type="entry name" value="Snf1 kinase complex beta-subunit Gal83"/>
    <property type="match status" value="1"/>
</dbReference>
<feature type="compositionally biased region" description="Polar residues" evidence="4">
    <location>
        <begin position="1"/>
        <end position="10"/>
    </location>
</feature>
<gene>
    <name evidence="6" type="ORF">TI39_contig321g00017</name>
</gene>
<dbReference type="GO" id="GO:0019901">
    <property type="term" value="F:protein kinase binding"/>
    <property type="evidence" value="ECO:0007669"/>
    <property type="project" value="TreeGrafter"/>
</dbReference>
<evidence type="ECO:0000259" key="5">
    <source>
        <dbReference type="SMART" id="SM01010"/>
    </source>
</evidence>
<dbReference type="GO" id="GO:0031588">
    <property type="term" value="C:nucleotide-activated protein kinase complex"/>
    <property type="evidence" value="ECO:0007669"/>
    <property type="project" value="TreeGrafter"/>
</dbReference>
<dbReference type="InterPro" id="IPR014756">
    <property type="entry name" value="Ig_E-set"/>
</dbReference>
<keyword evidence="7" id="KW-1185">Reference proteome</keyword>
<dbReference type="InterPro" id="IPR032640">
    <property type="entry name" value="AMPK1_CBM"/>
</dbReference>